<feature type="signal peptide" evidence="1">
    <location>
        <begin position="1"/>
        <end position="26"/>
    </location>
</feature>
<dbReference type="OMA" id="YFGIPCR"/>
<dbReference type="GeneTree" id="ENSGT00940000170561"/>
<evidence type="ECO:0000313" key="3">
    <source>
        <dbReference type="Proteomes" id="UP000265120"/>
    </source>
</evidence>
<dbReference type="InParanoid" id="A0A3P8WSV5"/>
<dbReference type="AlphaFoldDB" id="A0A3P8WSV5"/>
<name>A0A3P8WSV5_CYNSE</name>
<dbReference type="PANTHER" id="PTHR38564:SF2">
    <property type="entry name" value="WU:FC46H12 PRECURSOR"/>
    <property type="match status" value="1"/>
</dbReference>
<evidence type="ECO:0000313" key="2">
    <source>
        <dbReference type="Ensembl" id="ENSCSEP00000029587.1"/>
    </source>
</evidence>
<reference evidence="2" key="3">
    <citation type="submission" date="2025-09" db="UniProtKB">
        <authorList>
            <consortium name="Ensembl"/>
        </authorList>
    </citation>
    <scope>IDENTIFICATION</scope>
</reference>
<dbReference type="PANTHER" id="PTHR38564">
    <property type="entry name" value="SI:CH73-250A16.5-RELATED"/>
    <property type="match status" value="1"/>
</dbReference>
<accession>A0A3P8WSV5</accession>
<proteinExistence type="predicted"/>
<organism evidence="2 3">
    <name type="scientific">Cynoglossus semilaevis</name>
    <name type="common">Tongue sole</name>
    <dbReference type="NCBI Taxonomy" id="244447"/>
    <lineage>
        <taxon>Eukaryota</taxon>
        <taxon>Metazoa</taxon>
        <taxon>Chordata</taxon>
        <taxon>Craniata</taxon>
        <taxon>Vertebrata</taxon>
        <taxon>Euteleostomi</taxon>
        <taxon>Actinopterygii</taxon>
        <taxon>Neopterygii</taxon>
        <taxon>Teleostei</taxon>
        <taxon>Neoteleostei</taxon>
        <taxon>Acanthomorphata</taxon>
        <taxon>Carangaria</taxon>
        <taxon>Pleuronectiformes</taxon>
        <taxon>Pleuronectoidei</taxon>
        <taxon>Cynoglossidae</taxon>
        <taxon>Cynoglossinae</taxon>
        <taxon>Cynoglossus</taxon>
    </lineage>
</organism>
<sequence>MMSKINPVVWWCALFLLVGSSGLCFAGPLHAQCKVDWYFGITCQLVSELLISQIKEWESMSGCSMGGQRCLYKLQSASVHFITAKHSTPFERHVDDINLRMVSCHIFTCCHVEAMSVSEAWQYIRDNGRNYCNLYNLIEGSGLTEARGFRELTSDYNCTQRSSANCTIY</sequence>
<feature type="chain" id="PRO_5018019531" evidence="1">
    <location>
        <begin position="27"/>
        <end position="169"/>
    </location>
</feature>
<protein>
    <submittedName>
        <fullName evidence="2">Uncharacterized protein</fullName>
    </submittedName>
</protein>
<keyword evidence="1" id="KW-0732">Signal</keyword>
<reference evidence="2" key="2">
    <citation type="submission" date="2025-08" db="UniProtKB">
        <authorList>
            <consortium name="Ensembl"/>
        </authorList>
    </citation>
    <scope>IDENTIFICATION</scope>
</reference>
<dbReference type="Ensembl" id="ENSCSET00000029988.1">
    <property type="protein sequence ID" value="ENSCSEP00000029587.1"/>
    <property type="gene ID" value="ENSCSEG00000018963.1"/>
</dbReference>
<reference evidence="2 3" key="1">
    <citation type="journal article" date="2014" name="Nat. Genet.">
        <title>Whole-genome sequence of a flatfish provides insights into ZW sex chromosome evolution and adaptation to a benthic lifestyle.</title>
        <authorList>
            <person name="Chen S."/>
            <person name="Zhang G."/>
            <person name="Shao C."/>
            <person name="Huang Q."/>
            <person name="Liu G."/>
            <person name="Zhang P."/>
            <person name="Song W."/>
            <person name="An N."/>
            <person name="Chalopin D."/>
            <person name="Volff J.N."/>
            <person name="Hong Y."/>
            <person name="Li Q."/>
            <person name="Sha Z."/>
            <person name="Zhou H."/>
            <person name="Xie M."/>
            <person name="Yu Q."/>
            <person name="Liu Y."/>
            <person name="Xiang H."/>
            <person name="Wang N."/>
            <person name="Wu K."/>
            <person name="Yang C."/>
            <person name="Zhou Q."/>
            <person name="Liao X."/>
            <person name="Yang L."/>
            <person name="Hu Q."/>
            <person name="Zhang J."/>
            <person name="Meng L."/>
            <person name="Jin L."/>
            <person name="Tian Y."/>
            <person name="Lian J."/>
            <person name="Yang J."/>
            <person name="Miao G."/>
            <person name="Liu S."/>
            <person name="Liang Z."/>
            <person name="Yan F."/>
            <person name="Li Y."/>
            <person name="Sun B."/>
            <person name="Zhang H."/>
            <person name="Zhang J."/>
            <person name="Zhu Y."/>
            <person name="Du M."/>
            <person name="Zhao Y."/>
            <person name="Schartl M."/>
            <person name="Tang Q."/>
            <person name="Wang J."/>
        </authorList>
    </citation>
    <scope>NUCLEOTIDE SEQUENCE</scope>
</reference>
<evidence type="ECO:0000256" key="1">
    <source>
        <dbReference type="SAM" id="SignalP"/>
    </source>
</evidence>
<keyword evidence="3" id="KW-1185">Reference proteome</keyword>
<dbReference type="Proteomes" id="UP000265120">
    <property type="component" value="Chromosome 1"/>
</dbReference>